<accession>A0A7C9IPM7</accession>
<dbReference type="RefSeq" id="WP_160764151.1">
    <property type="nucleotide sequence ID" value="NZ_WUPT01000002.1"/>
</dbReference>
<evidence type="ECO:0000256" key="3">
    <source>
        <dbReference type="ARBA" id="ARBA00022801"/>
    </source>
</evidence>
<gene>
    <name evidence="5" type="ORF">GQ651_10180</name>
</gene>
<dbReference type="GO" id="GO:0016740">
    <property type="term" value="F:transferase activity"/>
    <property type="evidence" value="ECO:0007669"/>
    <property type="project" value="UniProtKB-KW"/>
</dbReference>
<reference evidence="5 6" key="2">
    <citation type="submission" date="2020-03" db="EMBL/GenBank/DDBJ databases">
        <title>Kangsaoukella pontilimi gen. nov., sp. nov., a new member of the family Rhodobacteraceae isolated from a tidal mudflat.</title>
        <authorList>
            <person name="Kim I.S."/>
        </authorList>
    </citation>
    <scope>NUCLEOTIDE SEQUENCE [LARGE SCALE GENOMIC DNA]</scope>
    <source>
        <strain evidence="5 6">GH1-50</strain>
    </source>
</reference>
<evidence type="ECO:0000313" key="5">
    <source>
        <dbReference type="EMBL" id="MXQ08210.1"/>
    </source>
</evidence>
<name>A0A7C9IPM7_9RHOB</name>
<dbReference type="AlphaFoldDB" id="A0A7C9IPM7"/>
<dbReference type="InterPro" id="IPR017850">
    <property type="entry name" value="Alkaline_phosphatase_core_sf"/>
</dbReference>
<evidence type="ECO:0000256" key="2">
    <source>
        <dbReference type="ARBA" id="ARBA00022723"/>
    </source>
</evidence>
<dbReference type="Gene3D" id="2.150.10.10">
    <property type="entry name" value="Serralysin-like metalloprotease, C-terminal"/>
    <property type="match status" value="1"/>
</dbReference>
<dbReference type="PROSITE" id="PS00523">
    <property type="entry name" value="SULFATASE_1"/>
    <property type="match status" value="1"/>
</dbReference>
<proteinExistence type="inferred from homology"/>
<comment type="caution">
    <text evidence="5">The sequence shown here is derived from an EMBL/GenBank/DDBJ whole genome shotgun (WGS) entry which is preliminary data.</text>
</comment>
<dbReference type="InterPro" id="IPR011049">
    <property type="entry name" value="Serralysin-like_metalloprot_C"/>
</dbReference>
<dbReference type="PANTHER" id="PTHR45953">
    <property type="entry name" value="IDURONATE 2-SULFATASE"/>
    <property type="match status" value="1"/>
</dbReference>
<dbReference type="Gene3D" id="3.40.720.10">
    <property type="entry name" value="Alkaline Phosphatase, subunit A"/>
    <property type="match status" value="1"/>
</dbReference>
<dbReference type="InterPro" id="IPR024607">
    <property type="entry name" value="Sulfatase_CS"/>
</dbReference>
<sequence length="719" mass="78870">MDQDRNIILISIDDGNAFWRYRNDFGHELLTPNLNRIFDASTAFTSAYCQVPICGPSRASMLTGLSPCETGIFDNYTRLYHVVRPDHLWQFRLRKKGYYCSTAGKIHHAFSPQPPELHDVLYSHKPRALNIAPPRRREVPTKKFGGLGGGAATTDPSHDRLYYDSQSADDAISFIQGYEGDAPFYREIGFLHPHLPYKTPLRFKEMYDENAFVQPEDWKKGFDLAAFPQEFIEENFASEDLDEWRKSVRNYFSCYSHMDYHLGRVWDALMASPHAENTVVVIYSDHGYHLGDKRRFRKSTLYEECTRVPLMIYDPANPGGVVEDPVGLIDIGPTILDYSGCQPLFRTHGRSLRGAVESKRGDPDRAIPSFQFGAIGIRSGPWRLNLYPDGGSEFHDVEEDKWLSHNLAHDHPDYRDTFDRLTTVAVEWGFDLGSTGKRTRRALSVSMTTDAGSAQQAGTSQVFVTGTARTQAKAGCPVECTELLSPLSSGSRFEMSPATRTVKWGIDGGGKIDKISIFGNLWDNDISLIYGHSRFGLDIYTGPGNNTILASHDRVSVRCGDGNNTVTAAAGGVVHGGAGSDHLTGGRGETRLHGGPGGKNTLRAGDGDATIFSGHGQSTIQSGTGNTHIVVEGGANTIDARPGSSRLTLRRTGLPQVITCGETDLLIDLTDWAEIGPVTLAECQDGVRMECGTEQALVVGVPGDRLSAAIVGAQIIYAG</sequence>
<reference evidence="5 6" key="1">
    <citation type="submission" date="2019-12" db="EMBL/GenBank/DDBJ databases">
        <authorList>
            <person name="Lee S.D."/>
        </authorList>
    </citation>
    <scope>NUCLEOTIDE SEQUENCE [LARGE SCALE GENOMIC DNA]</scope>
    <source>
        <strain evidence="5 6">GH1-50</strain>
    </source>
</reference>
<evidence type="ECO:0000256" key="1">
    <source>
        <dbReference type="ARBA" id="ARBA00008779"/>
    </source>
</evidence>
<comment type="similarity">
    <text evidence="1">Belongs to the sulfatase family.</text>
</comment>
<dbReference type="InterPro" id="IPR000917">
    <property type="entry name" value="Sulfatase_N"/>
</dbReference>
<protein>
    <submittedName>
        <fullName evidence="5">Sulfatase-like hydrolase/transferase</fullName>
    </submittedName>
</protein>
<feature type="domain" description="Sulfatase N-terminal" evidence="4">
    <location>
        <begin position="5"/>
        <end position="340"/>
    </location>
</feature>
<dbReference type="SUPFAM" id="SSF51120">
    <property type="entry name" value="beta-Roll"/>
    <property type="match status" value="1"/>
</dbReference>
<keyword evidence="2" id="KW-0479">Metal-binding</keyword>
<dbReference type="GO" id="GO:0005737">
    <property type="term" value="C:cytoplasm"/>
    <property type="evidence" value="ECO:0007669"/>
    <property type="project" value="TreeGrafter"/>
</dbReference>
<evidence type="ECO:0000313" key="6">
    <source>
        <dbReference type="Proteomes" id="UP000480350"/>
    </source>
</evidence>
<dbReference type="Proteomes" id="UP000480350">
    <property type="component" value="Unassembled WGS sequence"/>
</dbReference>
<dbReference type="EMBL" id="WUPT01000002">
    <property type="protein sequence ID" value="MXQ08210.1"/>
    <property type="molecule type" value="Genomic_DNA"/>
</dbReference>
<dbReference type="GO" id="GO:0008484">
    <property type="term" value="F:sulfuric ester hydrolase activity"/>
    <property type="evidence" value="ECO:0007669"/>
    <property type="project" value="TreeGrafter"/>
</dbReference>
<keyword evidence="5" id="KW-0808">Transferase</keyword>
<dbReference type="Pfam" id="PF00884">
    <property type="entry name" value="Sulfatase"/>
    <property type="match status" value="1"/>
</dbReference>
<keyword evidence="3 5" id="KW-0378">Hydrolase</keyword>
<dbReference type="SUPFAM" id="SSF53649">
    <property type="entry name" value="Alkaline phosphatase-like"/>
    <property type="match status" value="1"/>
</dbReference>
<dbReference type="PANTHER" id="PTHR45953:SF1">
    <property type="entry name" value="IDURONATE 2-SULFATASE"/>
    <property type="match status" value="1"/>
</dbReference>
<keyword evidence="6" id="KW-1185">Reference proteome</keyword>
<dbReference type="GO" id="GO:0046872">
    <property type="term" value="F:metal ion binding"/>
    <property type="evidence" value="ECO:0007669"/>
    <property type="project" value="UniProtKB-KW"/>
</dbReference>
<evidence type="ECO:0000259" key="4">
    <source>
        <dbReference type="Pfam" id="PF00884"/>
    </source>
</evidence>
<organism evidence="5 6">
    <name type="scientific">Kangsaoukella pontilimi</name>
    <dbReference type="NCBI Taxonomy" id="2691042"/>
    <lineage>
        <taxon>Bacteria</taxon>
        <taxon>Pseudomonadati</taxon>
        <taxon>Pseudomonadota</taxon>
        <taxon>Alphaproteobacteria</taxon>
        <taxon>Rhodobacterales</taxon>
        <taxon>Paracoccaceae</taxon>
        <taxon>Kangsaoukella</taxon>
    </lineage>
</organism>